<keyword evidence="9" id="KW-1185">Reference proteome</keyword>
<dbReference type="Pfam" id="PF12838">
    <property type="entry name" value="Fer4_7"/>
    <property type="match status" value="1"/>
</dbReference>
<feature type="domain" description="4Fe-4S ferredoxin-type" evidence="5">
    <location>
        <begin position="47"/>
        <end position="77"/>
    </location>
</feature>
<dbReference type="PATRIC" id="fig|54398.3.peg.2822"/>
<dbReference type="PROSITE" id="PS00198">
    <property type="entry name" value="4FE4S_FER_1"/>
    <property type="match status" value="2"/>
</dbReference>
<evidence type="ECO:0000256" key="2">
    <source>
        <dbReference type="ARBA" id="ARBA00022723"/>
    </source>
</evidence>
<evidence type="ECO:0000313" key="6">
    <source>
        <dbReference type="EMBL" id="KRT56258.1"/>
    </source>
</evidence>
<dbReference type="InterPro" id="IPR050572">
    <property type="entry name" value="Fe-S_Ferredoxin"/>
</dbReference>
<organism evidence="6 9">
    <name type="scientific">endosymbiont of Ridgeia piscesae</name>
    <dbReference type="NCBI Taxonomy" id="54398"/>
    <lineage>
        <taxon>Bacteria</taxon>
        <taxon>Pseudomonadati</taxon>
        <taxon>Pseudomonadota</taxon>
        <taxon>Gammaproteobacteria</taxon>
        <taxon>sulfur-oxidizing symbionts</taxon>
    </lineage>
</organism>
<dbReference type="PANTHER" id="PTHR43687:SF4">
    <property type="entry name" value="BLR5484 PROTEIN"/>
    <property type="match status" value="1"/>
</dbReference>
<keyword evidence="4" id="KW-0411">Iron-sulfur</keyword>
<comment type="caution">
    <text evidence="6">The sequence shown here is derived from an EMBL/GenBank/DDBJ whole genome shotgun (WGS) entry which is preliminary data.</text>
</comment>
<keyword evidence="2" id="KW-0479">Metal-binding</keyword>
<dbReference type="Proteomes" id="UP000051634">
    <property type="component" value="Unassembled WGS sequence"/>
</dbReference>
<evidence type="ECO:0000313" key="9">
    <source>
        <dbReference type="Proteomes" id="UP000051634"/>
    </source>
</evidence>
<dbReference type="SUPFAM" id="SSF54862">
    <property type="entry name" value="4Fe-4S ferredoxins"/>
    <property type="match status" value="1"/>
</dbReference>
<accession>A0A0T5Z090</accession>
<dbReference type="GO" id="GO:0051539">
    <property type="term" value="F:4 iron, 4 sulfur cluster binding"/>
    <property type="evidence" value="ECO:0007669"/>
    <property type="project" value="UniProtKB-KW"/>
</dbReference>
<evidence type="ECO:0000256" key="3">
    <source>
        <dbReference type="ARBA" id="ARBA00023004"/>
    </source>
</evidence>
<keyword evidence="1" id="KW-0004">4Fe-4S</keyword>
<dbReference type="InterPro" id="IPR017900">
    <property type="entry name" value="4Fe4S_Fe_S_CS"/>
</dbReference>
<dbReference type="Proteomes" id="UP000051276">
    <property type="component" value="Unassembled WGS sequence"/>
</dbReference>
<dbReference type="EMBL" id="LMXI01000179">
    <property type="protein sequence ID" value="KRT59293.1"/>
    <property type="molecule type" value="Genomic_DNA"/>
</dbReference>
<dbReference type="PANTHER" id="PTHR43687">
    <property type="entry name" value="ADENYLYLSULFATE REDUCTASE, BETA SUBUNIT"/>
    <property type="match status" value="1"/>
</dbReference>
<proteinExistence type="predicted"/>
<protein>
    <submittedName>
        <fullName evidence="6">2-oxoglutarate ferredoxin oxidoreductase, delta subunit</fullName>
    </submittedName>
</protein>
<evidence type="ECO:0000256" key="1">
    <source>
        <dbReference type="ARBA" id="ARBA00022485"/>
    </source>
</evidence>
<evidence type="ECO:0000259" key="5">
    <source>
        <dbReference type="PROSITE" id="PS51379"/>
    </source>
</evidence>
<keyword evidence="3" id="KW-0408">Iron</keyword>
<name>A0A0T5Z090_9GAMM</name>
<dbReference type="InterPro" id="IPR017896">
    <property type="entry name" value="4Fe4S_Fe-S-bd"/>
</dbReference>
<dbReference type="AlphaFoldDB" id="A0A0T5Z090"/>
<dbReference type="Gene3D" id="3.30.70.20">
    <property type="match status" value="1"/>
</dbReference>
<reference evidence="8 9" key="1">
    <citation type="submission" date="2015-11" db="EMBL/GenBank/DDBJ databases">
        <title>The genome of Candidatus Endoriftia persephone in Ridgeia piscesae and population structure of the North Eastern Pacific vestimentiferan symbionts.</title>
        <authorList>
            <person name="Perez M."/>
            <person name="Juniper K.S."/>
        </authorList>
    </citation>
    <scope>NUCLEOTIDE SEQUENCE [LARGE SCALE GENOMIC DNA]</scope>
    <source>
        <strain evidence="7">Ind10</strain>
        <strain evidence="6">Ind11</strain>
    </source>
</reference>
<dbReference type="EMBL" id="LDXT01000061">
    <property type="protein sequence ID" value="KRT56258.1"/>
    <property type="molecule type" value="Genomic_DNA"/>
</dbReference>
<dbReference type="OrthoDB" id="6117400at2"/>
<evidence type="ECO:0000313" key="8">
    <source>
        <dbReference type="Proteomes" id="UP000051276"/>
    </source>
</evidence>
<evidence type="ECO:0000313" key="7">
    <source>
        <dbReference type="EMBL" id="KRT59293.1"/>
    </source>
</evidence>
<dbReference type="GO" id="GO:0046872">
    <property type="term" value="F:metal ion binding"/>
    <property type="evidence" value="ECO:0007669"/>
    <property type="project" value="UniProtKB-KW"/>
</dbReference>
<dbReference type="STRING" id="54398.Ga0074115_13620"/>
<dbReference type="PROSITE" id="PS51379">
    <property type="entry name" value="4FE4S_FER_2"/>
    <property type="match status" value="2"/>
</dbReference>
<evidence type="ECO:0000256" key="4">
    <source>
        <dbReference type="ARBA" id="ARBA00023014"/>
    </source>
</evidence>
<dbReference type="RefSeq" id="WP_005965512.1">
    <property type="nucleotide sequence ID" value="NZ_KQ557099.1"/>
</dbReference>
<feature type="domain" description="4Fe-4S ferredoxin-type" evidence="5">
    <location>
        <begin position="11"/>
        <end position="40"/>
    </location>
</feature>
<gene>
    <name evidence="6" type="ORF">Ga0074115_13620</name>
    <name evidence="7" type="ORF">Ga0076813_15152</name>
</gene>
<sequence>MAFGKIKEITGVVTINKSWCKGCGFCVNYCPTDALAMSSEYNAKGYHPPFVKSPDDCRNCDFCQTICPEFAIYVTRKAEQEENENA</sequence>